<gene>
    <name evidence="1" type="ORF">O3G_MSEX001727</name>
</gene>
<proteinExistence type="predicted"/>
<sequence>MYFHQYKFETVNIWQSVILLFHYKLKPQVGGKCIENLTLTLRILITTTKHSNNKFDVNKRQCSSSEGRHRARLKIFSIYSFFAHHIKKIMILRWRSSRPSLPTARDSK</sequence>
<reference evidence="1" key="1">
    <citation type="journal article" date="2016" name="Insect Biochem. Mol. Biol.">
        <title>Multifaceted biological insights from a draft genome sequence of the tobacco hornworm moth, Manduca sexta.</title>
        <authorList>
            <person name="Kanost M.R."/>
            <person name="Arrese E.L."/>
            <person name="Cao X."/>
            <person name="Chen Y.R."/>
            <person name="Chellapilla S."/>
            <person name="Goldsmith M.R."/>
            <person name="Grosse-Wilde E."/>
            <person name="Heckel D.G."/>
            <person name="Herndon N."/>
            <person name="Jiang H."/>
            <person name="Papanicolaou A."/>
            <person name="Qu J."/>
            <person name="Soulages J.L."/>
            <person name="Vogel H."/>
            <person name="Walters J."/>
            <person name="Waterhouse R.M."/>
            <person name="Ahn S.J."/>
            <person name="Almeida F.C."/>
            <person name="An C."/>
            <person name="Aqrawi P."/>
            <person name="Bretschneider A."/>
            <person name="Bryant W.B."/>
            <person name="Bucks S."/>
            <person name="Chao H."/>
            <person name="Chevignon G."/>
            <person name="Christen J.M."/>
            <person name="Clarke D.F."/>
            <person name="Dittmer N.T."/>
            <person name="Ferguson L.C.F."/>
            <person name="Garavelou S."/>
            <person name="Gordon K.H.J."/>
            <person name="Gunaratna R.T."/>
            <person name="Han Y."/>
            <person name="Hauser F."/>
            <person name="He Y."/>
            <person name="Heidel-Fischer H."/>
            <person name="Hirsh A."/>
            <person name="Hu Y."/>
            <person name="Jiang H."/>
            <person name="Kalra D."/>
            <person name="Klinner C."/>
            <person name="Konig C."/>
            <person name="Kovar C."/>
            <person name="Kroll A.R."/>
            <person name="Kuwar S.S."/>
            <person name="Lee S.L."/>
            <person name="Lehman R."/>
            <person name="Li K."/>
            <person name="Li Z."/>
            <person name="Liang H."/>
            <person name="Lovelace S."/>
            <person name="Lu Z."/>
            <person name="Mansfield J.H."/>
            <person name="McCulloch K.J."/>
            <person name="Mathew T."/>
            <person name="Morton B."/>
            <person name="Muzny D.M."/>
            <person name="Neunemann D."/>
            <person name="Ongeri F."/>
            <person name="Pauchet Y."/>
            <person name="Pu L.L."/>
            <person name="Pyrousis I."/>
            <person name="Rao X.J."/>
            <person name="Redding A."/>
            <person name="Roesel C."/>
            <person name="Sanchez-Gracia A."/>
            <person name="Schaack S."/>
            <person name="Shukla A."/>
            <person name="Tetreau G."/>
            <person name="Wang Y."/>
            <person name="Xiong G.H."/>
            <person name="Traut W."/>
            <person name="Walsh T.K."/>
            <person name="Worley K.C."/>
            <person name="Wu D."/>
            <person name="Wu W."/>
            <person name="Wu Y.Q."/>
            <person name="Zhang X."/>
            <person name="Zou Z."/>
            <person name="Zucker H."/>
            <person name="Briscoe A.D."/>
            <person name="Burmester T."/>
            <person name="Clem R.J."/>
            <person name="Feyereisen R."/>
            <person name="Grimmelikhuijzen C.J.P."/>
            <person name="Hamodrakas S.J."/>
            <person name="Hansson B.S."/>
            <person name="Huguet E."/>
            <person name="Jermiin L.S."/>
            <person name="Lan Q."/>
            <person name="Lehman H.K."/>
            <person name="Lorenzen M."/>
            <person name="Merzendorfer H."/>
            <person name="Michalopoulos I."/>
            <person name="Morton D.B."/>
            <person name="Muthukrishnan S."/>
            <person name="Oakeshott J.G."/>
            <person name="Palmer W."/>
            <person name="Park Y."/>
            <person name="Passarelli A.L."/>
            <person name="Rozas J."/>
            <person name="Schwartz L.M."/>
            <person name="Smith W."/>
            <person name="Southgate A."/>
            <person name="Vilcinskas A."/>
            <person name="Vogt R."/>
            <person name="Wang P."/>
            <person name="Werren J."/>
            <person name="Yu X.Q."/>
            <person name="Zhou J.J."/>
            <person name="Brown S.J."/>
            <person name="Scherer S.E."/>
            <person name="Richards S."/>
            <person name="Blissard G.W."/>
        </authorList>
    </citation>
    <scope>NUCLEOTIDE SEQUENCE</scope>
</reference>
<reference evidence="1" key="2">
    <citation type="submission" date="2020-12" db="EMBL/GenBank/DDBJ databases">
        <authorList>
            <person name="Kanost M."/>
        </authorList>
    </citation>
    <scope>NUCLEOTIDE SEQUENCE</scope>
</reference>
<dbReference type="EMBL" id="JH668285">
    <property type="protein sequence ID" value="KAG6441412.1"/>
    <property type="molecule type" value="Genomic_DNA"/>
</dbReference>
<protein>
    <submittedName>
        <fullName evidence="1">Uncharacterized protein</fullName>
    </submittedName>
</protein>
<comment type="caution">
    <text evidence="1">The sequence shown here is derived from an EMBL/GenBank/DDBJ whole genome shotgun (WGS) entry which is preliminary data.</text>
</comment>
<name>A0A922CCS3_MANSE</name>
<keyword evidence="2" id="KW-1185">Reference proteome</keyword>
<dbReference type="Proteomes" id="UP000791440">
    <property type="component" value="Unassembled WGS sequence"/>
</dbReference>
<dbReference type="AlphaFoldDB" id="A0A922CCS3"/>
<organism evidence="1 2">
    <name type="scientific">Manduca sexta</name>
    <name type="common">Tobacco hawkmoth</name>
    <name type="synonym">Tobacco hornworm</name>
    <dbReference type="NCBI Taxonomy" id="7130"/>
    <lineage>
        <taxon>Eukaryota</taxon>
        <taxon>Metazoa</taxon>
        <taxon>Ecdysozoa</taxon>
        <taxon>Arthropoda</taxon>
        <taxon>Hexapoda</taxon>
        <taxon>Insecta</taxon>
        <taxon>Pterygota</taxon>
        <taxon>Neoptera</taxon>
        <taxon>Endopterygota</taxon>
        <taxon>Lepidoptera</taxon>
        <taxon>Glossata</taxon>
        <taxon>Ditrysia</taxon>
        <taxon>Bombycoidea</taxon>
        <taxon>Sphingidae</taxon>
        <taxon>Sphinginae</taxon>
        <taxon>Sphingini</taxon>
        <taxon>Manduca</taxon>
    </lineage>
</organism>
<evidence type="ECO:0000313" key="1">
    <source>
        <dbReference type="EMBL" id="KAG6441412.1"/>
    </source>
</evidence>
<accession>A0A922CCS3</accession>
<evidence type="ECO:0000313" key="2">
    <source>
        <dbReference type="Proteomes" id="UP000791440"/>
    </source>
</evidence>